<sequence>MGAFEKIVKLAGLPTVLPNMGCQLNGDANGRHETDQTDSPGKSKKGMTSLSNCT</sequence>
<dbReference type="EMBL" id="BAABGA010000046">
    <property type="protein sequence ID" value="GAA4458881.1"/>
    <property type="molecule type" value="Genomic_DNA"/>
</dbReference>
<gene>
    <name evidence="2" type="ORF">GCM10023156_37680</name>
</gene>
<comment type="caution">
    <text evidence="2">The sequence shown here is derived from an EMBL/GenBank/DDBJ whole genome shotgun (WGS) entry which is preliminary data.</text>
</comment>
<accession>A0ABP8N2M5</accession>
<keyword evidence="3" id="KW-1185">Reference proteome</keyword>
<evidence type="ECO:0000256" key="1">
    <source>
        <dbReference type="SAM" id="MobiDB-lite"/>
    </source>
</evidence>
<organism evidence="2 3">
    <name type="scientific">Novipirellula rosea</name>
    <dbReference type="NCBI Taxonomy" id="1031540"/>
    <lineage>
        <taxon>Bacteria</taxon>
        <taxon>Pseudomonadati</taxon>
        <taxon>Planctomycetota</taxon>
        <taxon>Planctomycetia</taxon>
        <taxon>Pirellulales</taxon>
        <taxon>Pirellulaceae</taxon>
        <taxon>Novipirellula</taxon>
    </lineage>
</organism>
<name>A0ABP8N2M5_9BACT</name>
<reference evidence="3" key="1">
    <citation type="journal article" date="2019" name="Int. J. Syst. Evol. Microbiol.">
        <title>The Global Catalogue of Microorganisms (GCM) 10K type strain sequencing project: providing services to taxonomists for standard genome sequencing and annotation.</title>
        <authorList>
            <consortium name="The Broad Institute Genomics Platform"/>
            <consortium name="The Broad Institute Genome Sequencing Center for Infectious Disease"/>
            <person name="Wu L."/>
            <person name="Ma J."/>
        </authorList>
    </citation>
    <scope>NUCLEOTIDE SEQUENCE [LARGE SCALE GENOMIC DNA]</scope>
    <source>
        <strain evidence="3">JCM 17759</strain>
    </source>
</reference>
<feature type="region of interest" description="Disordered" evidence="1">
    <location>
        <begin position="21"/>
        <end position="54"/>
    </location>
</feature>
<evidence type="ECO:0000313" key="3">
    <source>
        <dbReference type="Proteomes" id="UP001500840"/>
    </source>
</evidence>
<proteinExistence type="predicted"/>
<protein>
    <submittedName>
        <fullName evidence="2">Uncharacterized protein</fullName>
    </submittedName>
</protein>
<evidence type="ECO:0000313" key="2">
    <source>
        <dbReference type="EMBL" id="GAA4458881.1"/>
    </source>
</evidence>
<dbReference type="Proteomes" id="UP001500840">
    <property type="component" value="Unassembled WGS sequence"/>
</dbReference>